<dbReference type="STRING" id="451379.A0A0N5AG88"/>
<accession>A0A0N5AG88</accession>
<evidence type="ECO:0000256" key="1">
    <source>
        <dbReference type="SAM" id="MobiDB-lite"/>
    </source>
</evidence>
<keyword evidence="2" id="KW-1185">Reference proteome</keyword>
<name>A0A0N5AG88_9BILA</name>
<dbReference type="Proteomes" id="UP000046393">
    <property type="component" value="Unplaced"/>
</dbReference>
<protein>
    <submittedName>
        <fullName evidence="3">Uncharacterized protein</fullName>
    </submittedName>
</protein>
<feature type="region of interest" description="Disordered" evidence="1">
    <location>
        <begin position="31"/>
        <end position="52"/>
    </location>
</feature>
<dbReference type="AlphaFoldDB" id="A0A0N5AG88"/>
<evidence type="ECO:0000313" key="3">
    <source>
        <dbReference type="WBParaSite" id="SMUV_0000332401-mRNA-1"/>
    </source>
</evidence>
<organism evidence="2 3">
    <name type="scientific">Syphacia muris</name>
    <dbReference type="NCBI Taxonomy" id="451379"/>
    <lineage>
        <taxon>Eukaryota</taxon>
        <taxon>Metazoa</taxon>
        <taxon>Ecdysozoa</taxon>
        <taxon>Nematoda</taxon>
        <taxon>Chromadorea</taxon>
        <taxon>Rhabditida</taxon>
        <taxon>Spirurina</taxon>
        <taxon>Oxyuridomorpha</taxon>
        <taxon>Oxyuroidea</taxon>
        <taxon>Oxyuridae</taxon>
        <taxon>Syphacia</taxon>
    </lineage>
</organism>
<dbReference type="WBParaSite" id="SMUV_0000332401-mRNA-1">
    <property type="protein sequence ID" value="SMUV_0000332401-mRNA-1"/>
    <property type="gene ID" value="SMUV_0000332401"/>
</dbReference>
<feature type="compositionally biased region" description="Acidic residues" evidence="1">
    <location>
        <begin position="31"/>
        <end position="42"/>
    </location>
</feature>
<sequence length="197" mass="21509">MKKSGRLLDAYFQARSDIPELQFSVLETLVESDEENNDDSTEESFNVAKSSKTNVVVEAEKEKKQEEENNDDIKSKKCCCCCCSLSSTASVGMDDDDDRSLRNASSLKTQTNSSLFRAASFGNHVHTISSMDYKYPYATRTSLSASGEKSGAGHSAARRASLFVRRVSMAIPSLSADPVPVSAVSKPKPLLRSNIFS</sequence>
<evidence type="ECO:0000313" key="2">
    <source>
        <dbReference type="Proteomes" id="UP000046393"/>
    </source>
</evidence>
<reference evidence="3" key="1">
    <citation type="submission" date="2017-02" db="UniProtKB">
        <authorList>
            <consortium name="WormBaseParasite"/>
        </authorList>
    </citation>
    <scope>IDENTIFICATION</scope>
</reference>
<proteinExistence type="predicted"/>